<evidence type="ECO:0000313" key="1">
    <source>
        <dbReference type="EMBL" id="QHT77914.1"/>
    </source>
</evidence>
<dbReference type="AlphaFoldDB" id="A0A6C0HBT8"/>
<organism evidence="1">
    <name type="scientific">viral metagenome</name>
    <dbReference type="NCBI Taxonomy" id="1070528"/>
    <lineage>
        <taxon>unclassified sequences</taxon>
        <taxon>metagenomes</taxon>
        <taxon>organismal metagenomes</taxon>
    </lineage>
</organism>
<dbReference type="EMBL" id="MN739923">
    <property type="protein sequence ID" value="QHT77914.1"/>
    <property type="molecule type" value="Genomic_DNA"/>
</dbReference>
<reference evidence="1" key="1">
    <citation type="journal article" date="2020" name="Nature">
        <title>Giant virus diversity and host interactions through global metagenomics.</title>
        <authorList>
            <person name="Schulz F."/>
            <person name="Roux S."/>
            <person name="Paez-Espino D."/>
            <person name="Jungbluth S."/>
            <person name="Walsh D.A."/>
            <person name="Denef V.J."/>
            <person name="McMahon K.D."/>
            <person name="Konstantinidis K.T."/>
            <person name="Eloe-Fadrosh E.A."/>
            <person name="Kyrpides N.C."/>
            <person name="Woyke T."/>
        </authorList>
    </citation>
    <scope>NUCLEOTIDE SEQUENCE</scope>
    <source>
        <strain evidence="1">GVMAG-M-3300023179-90</strain>
    </source>
</reference>
<accession>A0A6C0HBT8</accession>
<protein>
    <submittedName>
        <fullName evidence="1">Uncharacterized protein</fullName>
    </submittedName>
</protein>
<proteinExistence type="predicted"/>
<name>A0A6C0HBT8_9ZZZZ</name>
<sequence length="89" mass="10652">MFGRILKRFCHHRDTNIAQFLTPYNPLVECEKKCNHPYVENTKPPHIEETKIFIENGTFIHSQSKYLPIQIQYVDNNHKIHKILIHLTK</sequence>